<evidence type="ECO:0000259" key="6">
    <source>
        <dbReference type="Pfam" id="PF00107"/>
    </source>
</evidence>
<name>X1A5J9_9ZZZZ</name>
<keyword evidence="4" id="KW-0862">Zinc</keyword>
<feature type="non-terminal residue" evidence="7">
    <location>
        <position position="1"/>
    </location>
</feature>
<dbReference type="InterPro" id="IPR013149">
    <property type="entry name" value="ADH-like_C"/>
</dbReference>
<dbReference type="AlphaFoldDB" id="X1A5J9"/>
<feature type="domain" description="Alcohol dehydrogenase-like C-terminal" evidence="6">
    <location>
        <begin position="19"/>
        <end position="146"/>
    </location>
</feature>
<evidence type="ECO:0000256" key="3">
    <source>
        <dbReference type="ARBA" id="ARBA00022723"/>
    </source>
</evidence>
<dbReference type="SUPFAM" id="SSF51735">
    <property type="entry name" value="NAD(P)-binding Rossmann-fold domains"/>
    <property type="match status" value="1"/>
</dbReference>
<organism evidence="7">
    <name type="scientific">marine sediment metagenome</name>
    <dbReference type="NCBI Taxonomy" id="412755"/>
    <lineage>
        <taxon>unclassified sequences</taxon>
        <taxon>metagenomes</taxon>
        <taxon>ecological metagenomes</taxon>
    </lineage>
</organism>
<reference evidence="7" key="1">
    <citation type="journal article" date="2014" name="Front. Microbiol.">
        <title>High frequency of phylogenetically diverse reductive dehalogenase-homologous genes in deep subseafloor sedimentary metagenomes.</title>
        <authorList>
            <person name="Kawai M."/>
            <person name="Futagami T."/>
            <person name="Toyoda A."/>
            <person name="Takaki Y."/>
            <person name="Nishi S."/>
            <person name="Hori S."/>
            <person name="Arai W."/>
            <person name="Tsubouchi T."/>
            <person name="Morono Y."/>
            <person name="Uchiyama I."/>
            <person name="Ito T."/>
            <person name="Fujiyama A."/>
            <person name="Inagaki F."/>
            <person name="Takami H."/>
        </authorList>
    </citation>
    <scope>NUCLEOTIDE SEQUENCE</scope>
    <source>
        <strain evidence="7">Expedition CK06-06</strain>
    </source>
</reference>
<evidence type="ECO:0000256" key="1">
    <source>
        <dbReference type="ARBA" id="ARBA00001947"/>
    </source>
</evidence>
<proteinExistence type="inferred from homology"/>
<dbReference type="PANTHER" id="PTHR43161:SF9">
    <property type="entry name" value="SORBITOL DEHYDROGENASE"/>
    <property type="match status" value="1"/>
</dbReference>
<protein>
    <recommendedName>
        <fullName evidence="6">Alcohol dehydrogenase-like C-terminal domain-containing protein</fullName>
    </recommendedName>
</protein>
<dbReference type="InterPro" id="IPR036291">
    <property type="entry name" value="NAD(P)-bd_dom_sf"/>
</dbReference>
<dbReference type="PANTHER" id="PTHR43161">
    <property type="entry name" value="SORBITOL DEHYDROGENASE"/>
    <property type="match status" value="1"/>
</dbReference>
<dbReference type="Pfam" id="PF00107">
    <property type="entry name" value="ADH_zinc_N"/>
    <property type="match status" value="1"/>
</dbReference>
<gene>
    <name evidence="7" type="ORF">S01H4_30997</name>
</gene>
<comment type="similarity">
    <text evidence="2">Belongs to the zinc-containing alcohol dehydrogenase family.</text>
</comment>
<evidence type="ECO:0000256" key="4">
    <source>
        <dbReference type="ARBA" id="ARBA00022833"/>
    </source>
</evidence>
<dbReference type="EMBL" id="BART01016052">
    <property type="protein sequence ID" value="GAG77004.1"/>
    <property type="molecule type" value="Genomic_DNA"/>
</dbReference>
<sequence>VKSAQMPENAKIAILGTGPIGLSVLLAAKVAKAAKIYATDKIDTRLAAARGAGANWIGNPNDIDIVKDILTAEPLGLDVVFECCGQQDALDQAFDILRPGGQLVIIGTARQERISFDVDKFKRKELSIQYIRRQNHCVQTALDLIETGEVNVDFMITHHFPLEQTKKAFDLVAGYRDGVIKAIISV</sequence>
<evidence type="ECO:0000256" key="5">
    <source>
        <dbReference type="ARBA" id="ARBA00023002"/>
    </source>
</evidence>
<evidence type="ECO:0000313" key="7">
    <source>
        <dbReference type="EMBL" id="GAG77004.1"/>
    </source>
</evidence>
<dbReference type="GO" id="GO:0016491">
    <property type="term" value="F:oxidoreductase activity"/>
    <property type="evidence" value="ECO:0007669"/>
    <property type="project" value="UniProtKB-KW"/>
</dbReference>
<evidence type="ECO:0000256" key="2">
    <source>
        <dbReference type="ARBA" id="ARBA00008072"/>
    </source>
</evidence>
<dbReference type="GO" id="GO:0046872">
    <property type="term" value="F:metal ion binding"/>
    <property type="evidence" value="ECO:0007669"/>
    <property type="project" value="UniProtKB-KW"/>
</dbReference>
<keyword evidence="3" id="KW-0479">Metal-binding</keyword>
<dbReference type="Gene3D" id="3.40.50.720">
    <property type="entry name" value="NAD(P)-binding Rossmann-like Domain"/>
    <property type="match status" value="1"/>
</dbReference>
<comment type="cofactor">
    <cofactor evidence="1">
        <name>Zn(2+)</name>
        <dbReference type="ChEBI" id="CHEBI:29105"/>
    </cofactor>
</comment>
<comment type="caution">
    <text evidence="7">The sequence shown here is derived from an EMBL/GenBank/DDBJ whole genome shotgun (WGS) entry which is preliminary data.</text>
</comment>
<dbReference type="Gene3D" id="3.90.180.10">
    <property type="entry name" value="Medium-chain alcohol dehydrogenases, catalytic domain"/>
    <property type="match status" value="1"/>
</dbReference>
<accession>X1A5J9</accession>
<keyword evidence="5" id="KW-0560">Oxidoreductase</keyword>